<dbReference type="EMBL" id="FNAG01000006">
    <property type="protein sequence ID" value="SDD75049.1"/>
    <property type="molecule type" value="Genomic_DNA"/>
</dbReference>
<gene>
    <name evidence="4" type="ORF">SAMN04488509_106124</name>
</gene>
<evidence type="ECO:0000259" key="3">
    <source>
        <dbReference type="Pfam" id="PF03109"/>
    </source>
</evidence>
<keyword evidence="2" id="KW-0472">Membrane</keyword>
<comment type="similarity">
    <text evidence="1">Belongs to the protein kinase superfamily. ADCK protein kinase family.</text>
</comment>
<reference evidence="4 5" key="1">
    <citation type="submission" date="2016-10" db="EMBL/GenBank/DDBJ databases">
        <authorList>
            <person name="de Groot N.N."/>
        </authorList>
    </citation>
    <scope>NUCLEOTIDE SEQUENCE [LARGE SCALE GENOMIC DNA]</scope>
    <source>
        <strain evidence="4 5">DSM 16957</strain>
    </source>
</reference>
<feature type="domain" description="ABC1 atypical kinase-like" evidence="3">
    <location>
        <begin position="99"/>
        <end position="344"/>
    </location>
</feature>
<dbReference type="InterPro" id="IPR011009">
    <property type="entry name" value="Kinase-like_dom_sf"/>
</dbReference>
<keyword evidence="2" id="KW-0812">Transmembrane</keyword>
<keyword evidence="5" id="KW-1185">Reference proteome</keyword>
<dbReference type="Proteomes" id="UP000199603">
    <property type="component" value="Unassembled WGS sequence"/>
</dbReference>
<dbReference type="RefSeq" id="WP_091242811.1">
    <property type="nucleotide sequence ID" value="NZ_FNAG01000006.1"/>
</dbReference>
<dbReference type="STRING" id="265719.SAMN04488509_106124"/>
<feature type="transmembrane region" description="Helical" evidence="2">
    <location>
        <begin position="503"/>
        <end position="523"/>
    </location>
</feature>
<dbReference type="OrthoDB" id="9795390at2"/>
<sequence length="560" mass="61458">MLWETLTAARDLGRLHEVAGVLVRHGFGDVARRLGMLSALERVGRVLPTQNLEALVALKPEQRIRCVLEELGPCFVKLGQVLATRVDLFGPDWIAEFGKLQNQVPAVDFALLRPQLEQDIGGGVETVFAEFDTTPLAAASIAQVHRARLPEGRAVVVKIRRPDIEATVAADTRLLERVARMVESEWPEWRRYQPLALVRQLKSSLRRELDLAAEARHSERIAASFAAEPRIVVPRVHWPLTSTRVNVQDYIEGVPLSDGAALDAAGADRAAVARLGAQAVLKMMFEDGFFHADPHAGNVFWLHGDRLALIDFGMVGRLSEGRRAQLIELMQGLVARDTAAVVEVLLAWAEEGELDEDALAEDIDALIDSYHGVPLGELQFGRLLGEVMALLRDHHLVLPADLALVIKVFVTLEGMGRMLDPGFDMAAEAAPFLKRSVLKRYHPRAMARRGWRAAGDALALLQAMPRELRQLLQTARRGRFNVHIDVDRLKRFGEQVEHSANRLSIGVVTAALIIGSSIVMTVSGGPTLLGLPLFGLLGFLGAGACGAWLIWSIWRSGGGR</sequence>
<dbReference type="CDD" id="cd05121">
    <property type="entry name" value="ABC1_ADCK3-like"/>
    <property type="match status" value="1"/>
</dbReference>
<dbReference type="InterPro" id="IPR050154">
    <property type="entry name" value="UbiB_kinase"/>
</dbReference>
<dbReference type="PANTHER" id="PTHR10566:SF113">
    <property type="entry name" value="PROTEIN ACTIVITY OF BC1 COMPLEX KINASE 7, CHLOROPLASTIC"/>
    <property type="match status" value="1"/>
</dbReference>
<evidence type="ECO:0000256" key="2">
    <source>
        <dbReference type="SAM" id="Phobius"/>
    </source>
</evidence>
<feature type="transmembrane region" description="Helical" evidence="2">
    <location>
        <begin position="529"/>
        <end position="554"/>
    </location>
</feature>
<dbReference type="AlphaFoldDB" id="A0A1G6XA03"/>
<organism evidence="4 5">
    <name type="scientific">Aquimonas voraii</name>
    <dbReference type="NCBI Taxonomy" id="265719"/>
    <lineage>
        <taxon>Bacteria</taxon>
        <taxon>Pseudomonadati</taxon>
        <taxon>Pseudomonadota</taxon>
        <taxon>Gammaproteobacteria</taxon>
        <taxon>Lysobacterales</taxon>
        <taxon>Lysobacteraceae</taxon>
        <taxon>Aquimonas</taxon>
    </lineage>
</organism>
<accession>A0A1G6XA03</accession>
<evidence type="ECO:0000313" key="4">
    <source>
        <dbReference type="EMBL" id="SDD75049.1"/>
    </source>
</evidence>
<evidence type="ECO:0000313" key="5">
    <source>
        <dbReference type="Proteomes" id="UP000199603"/>
    </source>
</evidence>
<keyword evidence="2" id="KW-1133">Transmembrane helix</keyword>
<dbReference type="Pfam" id="PF03109">
    <property type="entry name" value="ABC1"/>
    <property type="match status" value="1"/>
</dbReference>
<proteinExistence type="inferred from homology"/>
<dbReference type="InterPro" id="IPR004147">
    <property type="entry name" value="ABC1_dom"/>
</dbReference>
<evidence type="ECO:0000256" key="1">
    <source>
        <dbReference type="ARBA" id="ARBA00009670"/>
    </source>
</evidence>
<dbReference type="SUPFAM" id="SSF56112">
    <property type="entry name" value="Protein kinase-like (PK-like)"/>
    <property type="match status" value="1"/>
</dbReference>
<protein>
    <submittedName>
        <fullName evidence="4">2-octaprenylphenol hydroxylase</fullName>
    </submittedName>
</protein>
<dbReference type="PANTHER" id="PTHR10566">
    <property type="entry name" value="CHAPERONE-ACTIVITY OF BC1 COMPLEX CABC1 -RELATED"/>
    <property type="match status" value="1"/>
</dbReference>
<name>A0A1G6XA03_9GAMM</name>